<dbReference type="FunFam" id="1.10.630.10:FF:000018">
    <property type="entry name" value="Cytochrome P450 monooxygenase"/>
    <property type="match status" value="1"/>
</dbReference>
<dbReference type="GO" id="GO:0036199">
    <property type="term" value="F:cholest-4-en-3-one 26-monooxygenase activity"/>
    <property type="evidence" value="ECO:0007669"/>
    <property type="project" value="TreeGrafter"/>
</dbReference>
<dbReference type="GO" id="GO:0008395">
    <property type="term" value="F:steroid hydroxylase activity"/>
    <property type="evidence" value="ECO:0007669"/>
    <property type="project" value="TreeGrafter"/>
</dbReference>
<reference evidence="9 10" key="1">
    <citation type="submission" date="2019-07" db="EMBL/GenBank/DDBJ databases">
        <title>Sphingomonas solaris sp. nov., isolated from a solar panel from Boston, Massachusetts.</title>
        <authorList>
            <person name="Tanner K."/>
            <person name="Pascual J."/>
            <person name="Mancuso C."/>
            <person name="Pereto J."/>
            <person name="Khalil A."/>
            <person name="Vilanova C."/>
        </authorList>
    </citation>
    <scope>NUCLEOTIDE SEQUENCE [LARGE SCALE GENOMIC DNA]</scope>
    <source>
        <strain evidence="9 10">R4DWN</strain>
    </source>
</reference>
<keyword evidence="2 8" id="KW-0349">Heme</keyword>
<comment type="caution">
    <text evidence="9">The sequence shown here is derived from an EMBL/GenBank/DDBJ whole genome shotgun (WGS) entry which is preliminary data.</text>
</comment>
<dbReference type="GO" id="GO:0006707">
    <property type="term" value="P:cholesterol catabolic process"/>
    <property type="evidence" value="ECO:0007669"/>
    <property type="project" value="TreeGrafter"/>
</dbReference>
<keyword evidence="3 8" id="KW-0479">Metal-binding</keyword>
<dbReference type="SUPFAM" id="SSF48264">
    <property type="entry name" value="Cytochrome P450"/>
    <property type="match status" value="1"/>
</dbReference>
<evidence type="ECO:0000313" key="9">
    <source>
        <dbReference type="EMBL" id="TVV76750.1"/>
    </source>
</evidence>
<evidence type="ECO:0000256" key="8">
    <source>
        <dbReference type="RuleBase" id="RU000461"/>
    </source>
</evidence>
<protein>
    <submittedName>
        <fullName evidence="9">Cytochrome P450</fullName>
    </submittedName>
</protein>
<dbReference type="PROSITE" id="PS00086">
    <property type="entry name" value="CYTOCHROME_P450"/>
    <property type="match status" value="1"/>
</dbReference>
<evidence type="ECO:0000256" key="4">
    <source>
        <dbReference type="ARBA" id="ARBA00023002"/>
    </source>
</evidence>
<keyword evidence="6 8" id="KW-0503">Monooxygenase</keyword>
<dbReference type="PANTHER" id="PTHR46696">
    <property type="entry name" value="P450, PUTATIVE (EUROFUNG)-RELATED"/>
    <property type="match status" value="1"/>
</dbReference>
<keyword evidence="4 8" id="KW-0560">Oxidoreductase</keyword>
<evidence type="ECO:0000256" key="5">
    <source>
        <dbReference type="ARBA" id="ARBA00023004"/>
    </source>
</evidence>
<dbReference type="GO" id="GO:0020037">
    <property type="term" value="F:heme binding"/>
    <property type="evidence" value="ECO:0007669"/>
    <property type="project" value="InterPro"/>
</dbReference>
<evidence type="ECO:0000313" key="10">
    <source>
        <dbReference type="Proteomes" id="UP000318681"/>
    </source>
</evidence>
<name>A0A558RBL4_9SPHN</name>
<sequence length="425" mass="47089">MTMQENDLPAAAITDARTFTDDAALHGMLARLRRTDPMPRVDSGTTAPFWLVTRHADITAIELDAKRFVNAPRQAMLPLAYEQRTRAATGGKGYQDMMRNLVAMDGSEHRVYRSISQSHFLSKALNVIRGDIEGLATEFVDRMAARGGACDFSADIAMWYPLRVIMTILGVPPEDEALMLPLTQQTLTSQDPEFQSGDPAGGMTPMMRMFDYFKPIIADRRANPRDDIASVIANASIDGAHLADRDVFGYFLILATAGHDTTSYSLAGGLLALLQNPDQMAKLRADPTLVGSAVDEMIRWSSPVRHFCRTAAEDCEVAGKAVKAGDFFLLSYPSANRDEAVFDDPFAFRIDRKPNRHLAFGTGPHLCLGQHLARMELTSFLREFLARIDHVEQAGEPRYVEATFVGGVKNLPIRYRFRQDDRAAA</sequence>
<evidence type="ECO:0000256" key="7">
    <source>
        <dbReference type="ARBA" id="ARBA00043906"/>
    </source>
</evidence>
<dbReference type="AlphaFoldDB" id="A0A558RBL4"/>
<dbReference type="PRINTS" id="PR00359">
    <property type="entry name" value="BP450"/>
</dbReference>
<dbReference type="Proteomes" id="UP000318681">
    <property type="component" value="Unassembled WGS sequence"/>
</dbReference>
<dbReference type="PANTHER" id="PTHR46696:SF4">
    <property type="entry name" value="BIOTIN BIOSYNTHESIS CYTOCHROME P450"/>
    <property type="match status" value="1"/>
</dbReference>
<dbReference type="CDD" id="cd11033">
    <property type="entry name" value="CYP142-like"/>
    <property type="match status" value="1"/>
</dbReference>
<dbReference type="InterPro" id="IPR001128">
    <property type="entry name" value="Cyt_P450"/>
</dbReference>
<evidence type="ECO:0000256" key="6">
    <source>
        <dbReference type="ARBA" id="ARBA00023033"/>
    </source>
</evidence>
<dbReference type="InterPro" id="IPR002397">
    <property type="entry name" value="Cyt_P450_B"/>
</dbReference>
<evidence type="ECO:0000256" key="2">
    <source>
        <dbReference type="ARBA" id="ARBA00022617"/>
    </source>
</evidence>
<dbReference type="Pfam" id="PF00067">
    <property type="entry name" value="p450"/>
    <property type="match status" value="1"/>
</dbReference>
<proteinExistence type="inferred from homology"/>
<dbReference type="GO" id="GO:0005506">
    <property type="term" value="F:iron ion binding"/>
    <property type="evidence" value="ECO:0007669"/>
    <property type="project" value="InterPro"/>
</dbReference>
<dbReference type="InterPro" id="IPR036396">
    <property type="entry name" value="Cyt_P450_sf"/>
</dbReference>
<keyword evidence="10" id="KW-1185">Reference proteome</keyword>
<dbReference type="InterPro" id="IPR017972">
    <property type="entry name" value="Cyt_P450_CS"/>
</dbReference>
<organism evidence="9 10">
    <name type="scientific">Alterirhizorhabdus solaris</name>
    <dbReference type="NCBI Taxonomy" id="2529389"/>
    <lineage>
        <taxon>Bacteria</taxon>
        <taxon>Pseudomonadati</taxon>
        <taxon>Pseudomonadota</taxon>
        <taxon>Alphaproteobacteria</taxon>
        <taxon>Sphingomonadales</taxon>
        <taxon>Rhizorhabdaceae</taxon>
        <taxon>Alterirhizorhabdus</taxon>
    </lineage>
</organism>
<comment type="similarity">
    <text evidence="1 8">Belongs to the cytochrome P450 family.</text>
</comment>
<dbReference type="Gene3D" id="1.10.630.10">
    <property type="entry name" value="Cytochrome P450"/>
    <property type="match status" value="1"/>
</dbReference>
<dbReference type="OrthoDB" id="5522954at2"/>
<dbReference type="PRINTS" id="PR00385">
    <property type="entry name" value="P450"/>
</dbReference>
<evidence type="ECO:0000256" key="1">
    <source>
        <dbReference type="ARBA" id="ARBA00010617"/>
    </source>
</evidence>
<accession>A0A558RBL4</accession>
<dbReference type="EMBL" id="VNIM01000007">
    <property type="protein sequence ID" value="TVV76750.1"/>
    <property type="molecule type" value="Genomic_DNA"/>
</dbReference>
<evidence type="ECO:0000256" key="3">
    <source>
        <dbReference type="ARBA" id="ARBA00022723"/>
    </source>
</evidence>
<gene>
    <name evidence="9" type="ORF">FOY91_03330</name>
</gene>
<comment type="function">
    <text evidence="7">Cytochromes P450 are a group of heme-thiolate monooxygenases. They oxidize a variety of structurally unrelated compounds, including steroids, fatty acids, and xenobiotics.</text>
</comment>
<keyword evidence="5 8" id="KW-0408">Iron</keyword>